<dbReference type="EMBL" id="CADCXV010001267">
    <property type="protein sequence ID" value="CAB0043080.1"/>
    <property type="molecule type" value="Genomic_DNA"/>
</dbReference>
<feature type="region of interest" description="Disordered" evidence="1">
    <location>
        <begin position="1"/>
        <end position="27"/>
    </location>
</feature>
<feature type="compositionally biased region" description="Low complexity" evidence="1">
    <location>
        <begin position="11"/>
        <end position="27"/>
    </location>
</feature>
<sequence length="288" mass="31676">MAEQKRVGNSQHGQQQQQQQQQQQHQHLLQQQQQNYIGKMMELMDDLCGYMARDEAKINKFAAPQINKRVHGMQALIQDLATENSVLKARLEESQRVEQQLWQVVRARDVVGQVRSDQGLAEHASGQDAVHTGERNGVDREDWSAGRVGKKSYAVVVSDKKEKETKKVEEKLRTLGTGLGLKVESFRGTRGGKVILGQMEEAPYGVSNADWALNSTAGSGSPHGYKTQWPRHWERTRGGSGCHPTSLGVVDGLGERAVGVTALSSSGSVICPRRVSCCLNSGAGLHSR</sequence>
<feature type="region of interest" description="Disordered" evidence="1">
    <location>
        <begin position="117"/>
        <end position="141"/>
    </location>
</feature>
<reference evidence="2 3" key="1">
    <citation type="submission" date="2020-02" db="EMBL/GenBank/DDBJ databases">
        <authorList>
            <person name="Ferguson B K."/>
        </authorList>
    </citation>
    <scope>NUCLEOTIDE SEQUENCE [LARGE SCALE GENOMIC DNA]</scope>
</reference>
<proteinExistence type="predicted"/>
<keyword evidence="3" id="KW-1185">Reference proteome</keyword>
<evidence type="ECO:0000313" key="2">
    <source>
        <dbReference type="EMBL" id="CAB0043080.1"/>
    </source>
</evidence>
<evidence type="ECO:0000256" key="1">
    <source>
        <dbReference type="SAM" id="MobiDB-lite"/>
    </source>
</evidence>
<accession>A0A6H5J3U9</accession>
<evidence type="ECO:0000313" key="3">
    <source>
        <dbReference type="Proteomes" id="UP000479190"/>
    </source>
</evidence>
<dbReference type="Proteomes" id="UP000479190">
    <property type="component" value="Unassembled WGS sequence"/>
</dbReference>
<dbReference type="AlphaFoldDB" id="A0A6H5J3U9"/>
<protein>
    <submittedName>
        <fullName evidence="2">Uncharacterized protein</fullName>
    </submittedName>
</protein>
<organism evidence="2 3">
    <name type="scientific">Trichogramma brassicae</name>
    <dbReference type="NCBI Taxonomy" id="86971"/>
    <lineage>
        <taxon>Eukaryota</taxon>
        <taxon>Metazoa</taxon>
        <taxon>Ecdysozoa</taxon>
        <taxon>Arthropoda</taxon>
        <taxon>Hexapoda</taxon>
        <taxon>Insecta</taxon>
        <taxon>Pterygota</taxon>
        <taxon>Neoptera</taxon>
        <taxon>Endopterygota</taxon>
        <taxon>Hymenoptera</taxon>
        <taxon>Apocrita</taxon>
        <taxon>Proctotrupomorpha</taxon>
        <taxon>Chalcidoidea</taxon>
        <taxon>Trichogrammatidae</taxon>
        <taxon>Trichogramma</taxon>
    </lineage>
</organism>
<gene>
    <name evidence="2" type="ORF">TBRA_LOCUS14668</name>
</gene>
<feature type="compositionally biased region" description="Basic and acidic residues" evidence="1">
    <location>
        <begin position="131"/>
        <end position="141"/>
    </location>
</feature>
<name>A0A6H5J3U9_9HYME</name>